<comment type="caution">
    <text evidence="2">The sequence shown here is derived from an EMBL/GenBank/DDBJ whole genome shotgun (WGS) entry which is preliminary data.</text>
</comment>
<dbReference type="PANTHER" id="PTHR43194:SF2">
    <property type="entry name" value="PEROXISOMAL MEMBRANE PROTEIN LPX1"/>
    <property type="match status" value="1"/>
</dbReference>
<dbReference type="Pfam" id="PF12697">
    <property type="entry name" value="Abhydrolase_6"/>
    <property type="match status" value="1"/>
</dbReference>
<organism evidence="2 3">
    <name type="scientific">Mycena belliarum</name>
    <dbReference type="NCBI Taxonomy" id="1033014"/>
    <lineage>
        <taxon>Eukaryota</taxon>
        <taxon>Fungi</taxon>
        <taxon>Dikarya</taxon>
        <taxon>Basidiomycota</taxon>
        <taxon>Agaricomycotina</taxon>
        <taxon>Agaricomycetes</taxon>
        <taxon>Agaricomycetidae</taxon>
        <taxon>Agaricales</taxon>
        <taxon>Marasmiineae</taxon>
        <taxon>Mycenaceae</taxon>
        <taxon>Mycena</taxon>
    </lineage>
</organism>
<evidence type="ECO:0000313" key="3">
    <source>
        <dbReference type="Proteomes" id="UP001222325"/>
    </source>
</evidence>
<dbReference type="EMBL" id="JARJCN010000008">
    <property type="protein sequence ID" value="KAJ7098782.1"/>
    <property type="molecule type" value="Genomic_DNA"/>
</dbReference>
<keyword evidence="2" id="KW-0378">Hydrolase</keyword>
<name>A0AAD6XRY1_9AGAR</name>
<proteinExistence type="predicted"/>
<dbReference type="Gene3D" id="3.40.50.1820">
    <property type="entry name" value="alpha/beta hydrolase"/>
    <property type="match status" value="1"/>
</dbReference>
<accession>A0AAD6XRY1</accession>
<dbReference type="Proteomes" id="UP001222325">
    <property type="component" value="Unassembled WGS sequence"/>
</dbReference>
<keyword evidence="3" id="KW-1185">Reference proteome</keyword>
<protein>
    <submittedName>
        <fullName evidence="2">Alpha/Beta hydrolase protein</fullName>
    </submittedName>
</protein>
<sequence>MPSSGVVLIASPSGPLELLTCIPQRPTAQPPLLFVHGSNCSAACFRAFLPLIASAGYACYAVSLRGHGKSWQPNAFSFHALTGLNAYVADVEAALAHLETAHPDAAPVLLGHSMGGSVLQHALTVWEAQRKQKSWRRTAGLVLLASGPLWGGTVDIARKWQAADAALAKAQSLAPASVPTSPPAPIKGWIPWLQSFAPKSGIHTPEHVRNKFFSAEASEDAVNSWFRDSKSRMESIRVSISMCWPIAEPRPVLAAIGRDAPPTGRKVLCIAAEKDCLITADVSKRNFDAYQSVCEGEEEVLFVELPGSAHHLMLDIARDRCADTIVAWLQGMHLKDVKT</sequence>
<evidence type="ECO:0000259" key="1">
    <source>
        <dbReference type="Pfam" id="PF12697"/>
    </source>
</evidence>
<evidence type="ECO:0000313" key="2">
    <source>
        <dbReference type="EMBL" id="KAJ7098782.1"/>
    </source>
</evidence>
<gene>
    <name evidence="2" type="ORF">B0H15DRAFT_772210</name>
</gene>
<feature type="domain" description="AB hydrolase-1" evidence="1">
    <location>
        <begin position="32"/>
        <end position="323"/>
    </location>
</feature>
<dbReference type="PANTHER" id="PTHR43194">
    <property type="entry name" value="HYDROLASE ALPHA/BETA FOLD FAMILY"/>
    <property type="match status" value="1"/>
</dbReference>
<dbReference type="InterPro" id="IPR029058">
    <property type="entry name" value="AB_hydrolase_fold"/>
</dbReference>
<dbReference type="SUPFAM" id="SSF53474">
    <property type="entry name" value="alpha/beta-Hydrolases"/>
    <property type="match status" value="1"/>
</dbReference>
<dbReference type="InterPro" id="IPR050228">
    <property type="entry name" value="Carboxylesterase_BioH"/>
</dbReference>
<dbReference type="InterPro" id="IPR000073">
    <property type="entry name" value="AB_hydrolase_1"/>
</dbReference>
<dbReference type="GO" id="GO:0016787">
    <property type="term" value="F:hydrolase activity"/>
    <property type="evidence" value="ECO:0007669"/>
    <property type="project" value="UniProtKB-KW"/>
</dbReference>
<dbReference type="AlphaFoldDB" id="A0AAD6XRY1"/>
<reference evidence="2" key="1">
    <citation type="submission" date="2023-03" db="EMBL/GenBank/DDBJ databases">
        <title>Massive genome expansion in bonnet fungi (Mycena s.s.) driven by repeated elements and novel gene families across ecological guilds.</title>
        <authorList>
            <consortium name="Lawrence Berkeley National Laboratory"/>
            <person name="Harder C.B."/>
            <person name="Miyauchi S."/>
            <person name="Viragh M."/>
            <person name="Kuo A."/>
            <person name="Thoen E."/>
            <person name="Andreopoulos B."/>
            <person name="Lu D."/>
            <person name="Skrede I."/>
            <person name="Drula E."/>
            <person name="Henrissat B."/>
            <person name="Morin E."/>
            <person name="Kohler A."/>
            <person name="Barry K."/>
            <person name="LaButti K."/>
            <person name="Morin E."/>
            <person name="Salamov A."/>
            <person name="Lipzen A."/>
            <person name="Mereny Z."/>
            <person name="Hegedus B."/>
            <person name="Baldrian P."/>
            <person name="Stursova M."/>
            <person name="Weitz H."/>
            <person name="Taylor A."/>
            <person name="Grigoriev I.V."/>
            <person name="Nagy L.G."/>
            <person name="Martin F."/>
            <person name="Kauserud H."/>
        </authorList>
    </citation>
    <scope>NUCLEOTIDE SEQUENCE</scope>
    <source>
        <strain evidence="2">CBHHK173m</strain>
    </source>
</reference>